<reference evidence="1 2" key="2">
    <citation type="submission" date="2017-09" db="EMBL/GenBank/DDBJ databases">
        <title>Extensive intraspecific genome diversity in a model arbuscular mycorrhizal fungus.</title>
        <authorList>
            <person name="Chen E.C."/>
            <person name="Morin E."/>
            <person name="Beaudet D."/>
            <person name="Noel J."/>
            <person name="Ndikumana S."/>
            <person name="Charron P."/>
            <person name="St-Onge C."/>
            <person name="Giorgi J."/>
            <person name="Grigoriev I.V."/>
            <person name="Roux C."/>
            <person name="Martin F.M."/>
            <person name="Corradi N."/>
        </authorList>
    </citation>
    <scope>NUCLEOTIDE SEQUENCE [LARGE SCALE GENOMIC DNA]</scope>
    <source>
        <strain evidence="1 2">A5</strain>
    </source>
</reference>
<proteinExistence type="predicted"/>
<organism evidence="1 2">
    <name type="scientific">Rhizophagus irregularis</name>
    <dbReference type="NCBI Taxonomy" id="588596"/>
    <lineage>
        <taxon>Eukaryota</taxon>
        <taxon>Fungi</taxon>
        <taxon>Fungi incertae sedis</taxon>
        <taxon>Mucoromycota</taxon>
        <taxon>Glomeromycotina</taxon>
        <taxon>Glomeromycetes</taxon>
        <taxon>Glomerales</taxon>
        <taxon>Glomeraceae</taxon>
        <taxon>Rhizophagus</taxon>
    </lineage>
</organism>
<dbReference type="EMBL" id="LLXJ01004957">
    <property type="protein sequence ID" value="PKB95264.1"/>
    <property type="molecule type" value="Genomic_DNA"/>
</dbReference>
<protein>
    <submittedName>
        <fullName evidence="1">Uncharacterized protein</fullName>
    </submittedName>
</protein>
<evidence type="ECO:0000313" key="2">
    <source>
        <dbReference type="Proteomes" id="UP000232722"/>
    </source>
</evidence>
<name>A0A2N0NL14_9GLOM</name>
<reference evidence="1 2" key="1">
    <citation type="submission" date="2016-04" db="EMBL/GenBank/DDBJ databases">
        <title>Genome analyses suggest a sexual origin of heterokaryosis in a supposedly ancient asexual fungus.</title>
        <authorList>
            <person name="Ropars J."/>
            <person name="Sedzielewska K."/>
            <person name="Noel J."/>
            <person name="Charron P."/>
            <person name="Farinelli L."/>
            <person name="Marton T."/>
            <person name="Kruger M."/>
            <person name="Pelin A."/>
            <person name="Brachmann A."/>
            <person name="Corradi N."/>
        </authorList>
    </citation>
    <scope>NUCLEOTIDE SEQUENCE [LARGE SCALE GENOMIC DNA]</scope>
    <source>
        <strain evidence="1 2">A5</strain>
    </source>
</reference>
<evidence type="ECO:0000313" key="1">
    <source>
        <dbReference type="EMBL" id="PKB95264.1"/>
    </source>
</evidence>
<gene>
    <name evidence="1" type="ORF">RhiirA5_437050</name>
</gene>
<sequence length="198" mass="21765">MDYVTSNCNLSTCSTLAADISCTSIGTVDMASPASPLLTAGNVAASSSVVLSSDSHYTFTLMGIIHDWSSSSRAEAAAIYAALSASPANSVIYIYTDSQTSIEAHTSEDVVLISRLDLAAVHNYILVYDDVVCEFNPRHLLKQYYQMIYMKDLLDLSHFSFISLLTDPSPYLVDWALTWHTLMFQPKYDNSFTNTGQN</sequence>
<comment type="caution">
    <text evidence="1">The sequence shown here is derived from an EMBL/GenBank/DDBJ whole genome shotgun (WGS) entry which is preliminary data.</text>
</comment>
<dbReference type="InterPro" id="IPR012337">
    <property type="entry name" value="RNaseH-like_sf"/>
</dbReference>
<dbReference type="Proteomes" id="UP000232722">
    <property type="component" value="Unassembled WGS sequence"/>
</dbReference>
<dbReference type="GO" id="GO:0003676">
    <property type="term" value="F:nucleic acid binding"/>
    <property type="evidence" value="ECO:0007669"/>
    <property type="project" value="InterPro"/>
</dbReference>
<accession>A0A2N0NL14</accession>
<dbReference type="AlphaFoldDB" id="A0A2N0NL14"/>
<dbReference type="InterPro" id="IPR036397">
    <property type="entry name" value="RNaseH_sf"/>
</dbReference>
<dbReference type="Gene3D" id="3.30.420.10">
    <property type="entry name" value="Ribonuclease H-like superfamily/Ribonuclease H"/>
    <property type="match status" value="1"/>
</dbReference>
<dbReference type="SUPFAM" id="SSF53098">
    <property type="entry name" value="Ribonuclease H-like"/>
    <property type="match status" value="1"/>
</dbReference>